<evidence type="ECO:0000313" key="4">
    <source>
        <dbReference type="EMBL" id="CAL6019081.1"/>
    </source>
</evidence>
<dbReference type="Pfam" id="PF14727">
    <property type="entry name" value="PHTB1_N"/>
    <property type="match status" value="1"/>
</dbReference>
<dbReference type="GO" id="GO:0060271">
    <property type="term" value="P:cilium assembly"/>
    <property type="evidence" value="ECO:0007669"/>
    <property type="project" value="TreeGrafter"/>
</dbReference>
<protein>
    <submittedName>
        <fullName evidence="3">PTHB1 N-terminus-containing protein</fullName>
    </submittedName>
    <submittedName>
        <fullName evidence="4">PTHB1_N-terminus-containing protein</fullName>
    </submittedName>
</protein>
<dbReference type="InterPro" id="IPR026511">
    <property type="entry name" value="PTHB1"/>
</dbReference>
<reference evidence="3" key="1">
    <citation type="submission" date="2023-06" db="EMBL/GenBank/DDBJ databases">
        <authorList>
            <person name="Kurt Z."/>
        </authorList>
    </citation>
    <scope>NUCLEOTIDE SEQUENCE</scope>
</reference>
<name>A0AA86NUN5_9EUKA</name>
<dbReference type="Proteomes" id="UP001642409">
    <property type="component" value="Unassembled WGS sequence"/>
</dbReference>
<gene>
    <name evidence="3" type="ORF">HINF_LOCUS13918</name>
    <name evidence="4" type="ORF">HINF_LOCUS26776</name>
</gene>
<dbReference type="PANTHER" id="PTHR20991">
    <property type="entry name" value="PARATHYROID HORMONE-RESPONSIVE B1 GENE"/>
    <property type="match status" value="1"/>
</dbReference>
<comment type="caution">
    <text evidence="3">The sequence shown here is derived from an EMBL/GenBank/DDBJ whole genome shotgun (WGS) entry which is preliminary data.</text>
</comment>
<evidence type="ECO:0000256" key="1">
    <source>
        <dbReference type="SAM" id="Coils"/>
    </source>
</evidence>
<evidence type="ECO:0000259" key="2">
    <source>
        <dbReference type="Pfam" id="PF14727"/>
    </source>
</evidence>
<dbReference type="GO" id="GO:0016020">
    <property type="term" value="C:membrane"/>
    <property type="evidence" value="ECO:0007669"/>
    <property type="project" value="TreeGrafter"/>
</dbReference>
<dbReference type="InterPro" id="IPR028073">
    <property type="entry name" value="PHTB1_N_dom"/>
</dbReference>
<dbReference type="AlphaFoldDB" id="A0AA86NUN5"/>
<evidence type="ECO:0000313" key="5">
    <source>
        <dbReference type="Proteomes" id="UP001642409"/>
    </source>
</evidence>
<feature type="domain" description="PTHB1 N-terminal" evidence="2">
    <location>
        <begin position="2"/>
        <end position="332"/>
    </location>
</feature>
<sequence>MYNLRTIWEHKQNKPLDIGCVALANVMRTKNNSAQLIVGLLSGEIQIFRFSPQFQHQDLLAQVQTNNPVLGLLIGSFSGPYIVSPDEQQEKIEIAVIHPNMVSVYAPKRQSTGDVTIGLLYSIDLSQHPGSFTVLHRKSIVLDENKNKRLSIQSMIAVKSIQAQLVLINCRQIVAKITLSQRYALPAPMSYNHLTDQLIVSTFEYEVIAIDLNQLLQNQNEQNPKIIPSWNFCLNDRIQQLECGRFFSSDSQKNGEILCVLPRQILYFNDEGKLLKELKFEQQIISVANVYPAKVNSKGKHPVVVSQLVLLLSGVVILINNGQVRWKGISTNQINPLEFERFSEYQIRSSEDPNGKTPVTQPSVISQDSAKAILGEDFQRPDLPKKVQPLKAQPLKAPQIQDQPWPIQISSPINLGSLFTGNAAIPQCVPQYPGLFLLADSQSNFQLCLFGIRLDQQNLKPVAIPSTQASKELKDQLIKELDDLRSQQDVQLDEVIKIDVKISGIKMEGDYIITSFALQLQANQHVIDCIVGTVSQANFEVKFAGQSGSGQSGYIKEMNGFGQIYKMNVDLLVKKGQFVSQQKIIFAASGQTTDTRGAAIRTRTERQIVLPLVSYCVFDAIDVQQQKYTINLELSKPVTSLSSVFGQKYAGILSKLQNNQRFAIIQPNGQAVTMQMTSQFSLQLQSSYYETFYAAFDFIQQFELEFNIKSNIEEFAKYFTAFLQQKQQLQQQLIQQEDFLVKQIQQFTTLNEQISQQFFTQQNPVLTFTLNNNFTDVAEHVNTFQIYLKFLMKKIETLQQEVANFDQKLKAMLCLVSSIQTRDGDEQIRLRDIMCYTDTEQVAEVIQEVAGKQCGVEQAIKLACE</sequence>
<keyword evidence="5" id="KW-1185">Reference proteome</keyword>
<dbReference type="EMBL" id="CATOUU010000367">
    <property type="protein sequence ID" value="CAI9926273.1"/>
    <property type="molecule type" value="Genomic_DNA"/>
</dbReference>
<evidence type="ECO:0000313" key="3">
    <source>
        <dbReference type="EMBL" id="CAI9926273.1"/>
    </source>
</evidence>
<dbReference type="PANTHER" id="PTHR20991:SF0">
    <property type="entry name" value="PROTEIN PTHB1"/>
    <property type="match status" value="1"/>
</dbReference>
<organism evidence="3">
    <name type="scientific">Hexamita inflata</name>
    <dbReference type="NCBI Taxonomy" id="28002"/>
    <lineage>
        <taxon>Eukaryota</taxon>
        <taxon>Metamonada</taxon>
        <taxon>Diplomonadida</taxon>
        <taxon>Hexamitidae</taxon>
        <taxon>Hexamitinae</taxon>
        <taxon>Hexamita</taxon>
    </lineage>
</organism>
<keyword evidence="1" id="KW-0175">Coiled coil</keyword>
<accession>A0AA86NUN5</accession>
<proteinExistence type="predicted"/>
<feature type="coiled-coil region" evidence="1">
    <location>
        <begin position="467"/>
        <end position="494"/>
    </location>
</feature>
<reference evidence="4 5" key="2">
    <citation type="submission" date="2024-07" db="EMBL/GenBank/DDBJ databases">
        <authorList>
            <person name="Akdeniz Z."/>
        </authorList>
    </citation>
    <scope>NUCLEOTIDE SEQUENCE [LARGE SCALE GENOMIC DNA]</scope>
</reference>
<feature type="coiled-coil region" evidence="1">
    <location>
        <begin position="788"/>
        <end position="815"/>
    </location>
</feature>
<dbReference type="EMBL" id="CAXDID020000082">
    <property type="protein sequence ID" value="CAL6019081.1"/>
    <property type="molecule type" value="Genomic_DNA"/>
</dbReference>
<dbReference type="GO" id="GO:0034464">
    <property type="term" value="C:BBSome"/>
    <property type="evidence" value="ECO:0007669"/>
    <property type="project" value="InterPro"/>
</dbReference>